<feature type="transmembrane region" description="Helical" evidence="13">
    <location>
        <begin position="12"/>
        <end position="34"/>
    </location>
</feature>
<dbReference type="GO" id="GO:0016020">
    <property type="term" value="C:membrane"/>
    <property type="evidence" value="ECO:0007669"/>
    <property type="project" value="UniProtKB-SubCell"/>
</dbReference>
<evidence type="ECO:0000256" key="1">
    <source>
        <dbReference type="ARBA" id="ARBA00001970"/>
    </source>
</evidence>
<dbReference type="PANTHER" id="PTHR10106:SF43">
    <property type="entry name" value="CYTOCHROME B561 FAMILY PROTEIN, EXPRESSED"/>
    <property type="match status" value="1"/>
</dbReference>
<dbReference type="PROSITE" id="PS50939">
    <property type="entry name" value="CYTOCHROME_B561"/>
    <property type="match status" value="1"/>
</dbReference>
<dbReference type="Proteomes" id="UP000091857">
    <property type="component" value="Chromosome 17"/>
</dbReference>
<keyword evidence="16" id="KW-1185">Reference proteome</keyword>
<dbReference type="InterPro" id="IPR006593">
    <property type="entry name" value="Cyt_b561/ferric_Rdtase_TM"/>
</dbReference>
<comment type="caution">
    <text evidence="15">The sequence shown here is derived from an EMBL/GenBank/DDBJ whole genome shotgun (WGS) entry which is preliminary data.</text>
</comment>
<comment type="cofactor">
    <cofactor evidence="1">
        <name>heme b</name>
        <dbReference type="ChEBI" id="CHEBI:60344"/>
    </cofactor>
</comment>
<dbReference type="Pfam" id="PF03188">
    <property type="entry name" value="Cytochrom_B561"/>
    <property type="match status" value="1"/>
</dbReference>
<evidence type="ECO:0000256" key="3">
    <source>
        <dbReference type="ARBA" id="ARBA00022448"/>
    </source>
</evidence>
<keyword evidence="8 13" id="KW-1133">Transmembrane helix</keyword>
<feature type="transmembrane region" description="Helical" evidence="13">
    <location>
        <begin position="124"/>
        <end position="146"/>
    </location>
</feature>
<dbReference type="PANTHER" id="PTHR10106">
    <property type="entry name" value="CYTOCHROME B561-RELATED"/>
    <property type="match status" value="1"/>
</dbReference>
<evidence type="ECO:0000256" key="6">
    <source>
        <dbReference type="ARBA" id="ARBA00022723"/>
    </source>
</evidence>
<feature type="domain" description="Cytochrome b561" evidence="14">
    <location>
        <begin position="18"/>
        <end position="213"/>
    </location>
</feature>
<feature type="transmembrane region" description="Helical" evidence="13">
    <location>
        <begin position="158"/>
        <end position="180"/>
    </location>
</feature>
<comment type="catalytic activity">
    <reaction evidence="12">
        <text>Fe(3+)(out) + L-ascorbate(in) = monodehydro-L-ascorbate radical(in) + Fe(2+)(out) + H(+)</text>
        <dbReference type="Rhea" id="RHEA:30403"/>
        <dbReference type="ChEBI" id="CHEBI:15378"/>
        <dbReference type="ChEBI" id="CHEBI:29033"/>
        <dbReference type="ChEBI" id="CHEBI:29034"/>
        <dbReference type="ChEBI" id="CHEBI:38290"/>
        <dbReference type="ChEBI" id="CHEBI:59513"/>
        <dbReference type="EC" id="7.2.1.3"/>
    </reaction>
</comment>
<keyword evidence="9" id="KW-0408">Iron</keyword>
<comment type="subcellular location">
    <subcellularLocation>
        <location evidence="2">Membrane</location>
        <topology evidence="2">Multi-pass membrane protein</topology>
    </subcellularLocation>
</comment>
<dbReference type="Gene3D" id="1.20.120.1770">
    <property type="match status" value="1"/>
</dbReference>
<evidence type="ECO:0000256" key="8">
    <source>
        <dbReference type="ARBA" id="ARBA00022989"/>
    </source>
</evidence>
<evidence type="ECO:0000256" key="10">
    <source>
        <dbReference type="ARBA" id="ARBA00023136"/>
    </source>
</evidence>
<protein>
    <recommendedName>
        <fullName evidence="11">ascorbate ferrireductase (transmembrane)</fullName>
        <ecNumber evidence="11">7.2.1.3</ecNumber>
    </recommendedName>
</protein>
<dbReference type="CDD" id="cd08766">
    <property type="entry name" value="Cyt_b561_ACYB-1_like"/>
    <property type="match status" value="1"/>
</dbReference>
<dbReference type="GO" id="GO:0140571">
    <property type="term" value="F:transmembrane ascorbate ferrireductase activity"/>
    <property type="evidence" value="ECO:0007669"/>
    <property type="project" value="UniProtKB-EC"/>
</dbReference>
<dbReference type="InterPro" id="IPR043205">
    <property type="entry name" value="CYB561/CYBRD1-like"/>
</dbReference>
<dbReference type="OrthoDB" id="907479at2759"/>
<evidence type="ECO:0000313" key="15">
    <source>
        <dbReference type="EMBL" id="OAY25348.1"/>
    </source>
</evidence>
<evidence type="ECO:0000259" key="14">
    <source>
        <dbReference type="PROSITE" id="PS50939"/>
    </source>
</evidence>
<dbReference type="AlphaFoldDB" id="A0A2C9U731"/>
<evidence type="ECO:0000256" key="4">
    <source>
        <dbReference type="ARBA" id="ARBA00022617"/>
    </source>
</evidence>
<keyword evidence="5 13" id="KW-0812">Transmembrane</keyword>
<feature type="transmembrane region" description="Helical" evidence="13">
    <location>
        <begin position="192"/>
        <end position="214"/>
    </location>
</feature>
<proteinExistence type="predicted"/>
<evidence type="ECO:0000256" key="7">
    <source>
        <dbReference type="ARBA" id="ARBA00022982"/>
    </source>
</evidence>
<dbReference type="EC" id="7.2.1.3" evidence="11"/>
<dbReference type="GO" id="GO:0046872">
    <property type="term" value="F:metal ion binding"/>
    <property type="evidence" value="ECO:0007669"/>
    <property type="project" value="UniProtKB-KW"/>
</dbReference>
<gene>
    <name evidence="15" type="ORF">MANES_17G086900v8</name>
</gene>
<keyword evidence="3" id="KW-0813">Transport</keyword>
<dbReference type="STRING" id="3983.A0A2C9U731"/>
<evidence type="ECO:0000313" key="16">
    <source>
        <dbReference type="Proteomes" id="UP000091857"/>
    </source>
</evidence>
<dbReference type="EMBL" id="CM004403">
    <property type="protein sequence ID" value="OAY25348.1"/>
    <property type="molecule type" value="Genomic_DNA"/>
</dbReference>
<evidence type="ECO:0000256" key="12">
    <source>
        <dbReference type="ARBA" id="ARBA00051575"/>
    </source>
</evidence>
<feature type="transmembrane region" description="Helical" evidence="13">
    <location>
        <begin position="54"/>
        <end position="74"/>
    </location>
</feature>
<sequence>MPTKSRSYQVSATPVTMLAHLILVAVATLVLVWLLHFEEGFAFVSHTKIKILNVHTFLMIVGFILVTGEAIMAYKTIPAKRKVQKAVHLVLHLIAMVAGALGVYTAFKYKHEIGAKDMVTLHSWLGIITISLFGLQWVLGFFSYVFPGAEMSAKASYMPWHVFGGMFIFFLAICTAQTGLLQRFKTLNQEGLIVNFTGLLLVLFAIGVGLSGFLPQGRGF</sequence>
<organism evidence="15 16">
    <name type="scientific">Manihot esculenta</name>
    <name type="common">Cassava</name>
    <name type="synonym">Jatropha manihot</name>
    <dbReference type="NCBI Taxonomy" id="3983"/>
    <lineage>
        <taxon>Eukaryota</taxon>
        <taxon>Viridiplantae</taxon>
        <taxon>Streptophyta</taxon>
        <taxon>Embryophyta</taxon>
        <taxon>Tracheophyta</taxon>
        <taxon>Spermatophyta</taxon>
        <taxon>Magnoliopsida</taxon>
        <taxon>eudicotyledons</taxon>
        <taxon>Gunneridae</taxon>
        <taxon>Pentapetalae</taxon>
        <taxon>rosids</taxon>
        <taxon>fabids</taxon>
        <taxon>Malpighiales</taxon>
        <taxon>Euphorbiaceae</taxon>
        <taxon>Crotonoideae</taxon>
        <taxon>Manihoteae</taxon>
        <taxon>Manihot</taxon>
    </lineage>
</organism>
<name>A0A2C9U731_MANES</name>
<keyword evidence="10 13" id="KW-0472">Membrane</keyword>
<accession>A0A2C9U731</accession>
<keyword evidence="7" id="KW-0249">Electron transport</keyword>
<feature type="transmembrane region" description="Helical" evidence="13">
    <location>
        <begin position="86"/>
        <end position="104"/>
    </location>
</feature>
<evidence type="ECO:0000256" key="11">
    <source>
        <dbReference type="ARBA" id="ARBA00024225"/>
    </source>
</evidence>
<dbReference type="FunFam" id="1.20.120.1770:FF:000001">
    <property type="entry name" value="Cytochrome b reductase 1"/>
    <property type="match status" value="1"/>
</dbReference>
<evidence type="ECO:0000256" key="13">
    <source>
        <dbReference type="SAM" id="Phobius"/>
    </source>
</evidence>
<reference evidence="16" key="1">
    <citation type="journal article" date="2016" name="Nat. Biotechnol.">
        <title>Sequencing wild and cultivated cassava and related species reveals extensive interspecific hybridization and genetic diversity.</title>
        <authorList>
            <person name="Bredeson J.V."/>
            <person name="Lyons J.B."/>
            <person name="Prochnik S.E."/>
            <person name="Wu G.A."/>
            <person name="Ha C.M."/>
            <person name="Edsinger-Gonzales E."/>
            <person name="Grimwood J."/>
            <person name="Schmutz J."/>
            <person name="Rabbi I.Y."/>
            <person name="Egesi C."/>
            <person name="Nauluvula P."/>
            <person name="Lebot V."/>
            <person name="Ndunguru J."/>
            <person name="Mkamilo G."/>
            <person name="Bart R.S."/>
            <person name="Setter T.L."/>
            <person name="Gleadow R.M."/>
            <person name="Kulakow P."/>
            <person name="Ferguson M.E."/>
            <person name="Rounsley S."/>
            <person name="Rokhsar D.S."/>
        </authorList>
    </citation>
    <scope>NUCLEOTIDE SEQUENCE [LARGE SCALE GENOMIC DNA]</scope>
    <source>
        <strain evidence="16">cv. AM560-2</strain>
    </source>
</reference>
<dbReference type="SMART" id="SM00665">
    <property type="entry name" value="B561"/>
    <property type="match status" value="1"/>
</dbReference>
<keyword evidence="6" id="KW-0479">Metal-binding</keyword>
<dbReference type="GO" id="GO:0016491">
    <property type="term" value="F:oxidoreductase activity"/>
    <property type="evidence" value="ECO:0000318"/>
    <property type="project" value="GO_Central"/>
</dbReference>
<evidence type="ECO:0000256" key="2">
    <source>
        <dbReference type="ARBA" id="ARBA00004141"/>
    </source>
</evidence>
<evidence type="ECO:0000256" key="5">
    <source>
        <dbReference type="ARBA" id="ARBA00022692"/>
    </source>
</evidence>
<keyword evidence="4" id="KW-0349">Heme</keyword>
<dbReference type="OMA" id="MAYKTVP"/>
<evidence type="ECO:0000256" key="9">
    <source>
        <dbReference type="ARBA" id="ARBA00023004"/>
    </source>
</evidence>
<dbReference type="Gramene" id="Manes.17G086900.1.v8.1">
    <property type="protein sequence ID" value="Manes.17G086900.1.v8.1.CDS"/>
    <property type="gene ID" value="Manes.17G086900.v8.1"/>
</dbReference>